<dbReference type="PROSITE" id="PS50030">
    <property type="entry name" value="UBA"/>
    <property type="match status" value="1"/>
</dbReference>
<dbReference type="PROSITE" id="PS50908">
    <property type="entry name" value="RWD"/>
    <property type="match status" value="2"/>
</dbReference>
<dbReference type="InterPro" id="IPR011709">
    <property type="entry name" value="DEAD-box_helicase_OB_fold"/>
</dbReference>
<feature type="compositionally biased region" description="Polar residues" evidence="9">
    <location>
        <begin position="760"/>
        <end position="785"/>
    </location>
</feature>
<dbReference type="InterPro" id="IPR015940">
    <property type="entry name" value="UBA"/>
</dbReference>
<dbReference type="InterPro" id="IPR014001">
    <property type="entry name" value="Helicase_ATP-bd"/>
</dbReference>
<dbReference type="SMART" id="SM00487">
    <property type="entry name" value="DEXDc"/>
    <property type="match status" value="1"/>
</dbReference>
<feature type="compositionally biased region" description="Polar residues" evidence="9">
    <location>
        <begin position="456"/>
        <end position="468"/>
    </location>
</feature>
<feature type="region of interest" description="Disordered" evidence="9">
    <location>
        <begin position="702"/>
        <end position="728"/>
    </location>
</feature>
<dbReference type="SMART" id="SM00356">
    <property type="entry name" value="ZnF_C3H1"/>
    <property type="match status" value="1"/>
</dbReference>
<feature type="compositionally biased region" description="Basic and acidic residues" evidence="9">
    <location>
        <begin position="1"/>
        <end position="20"/>
    </location>
</feature>
<evidence type="ECO:0000256" key="3">
    <source>
        <dbReference type="ARBA" id="ARBA00022801"/>
    </source>
</evidence>
<keyword evidence="4" id="KW-0347">Helicase</keyword>
<accession>A0A507DF31</accession>
<feature type="region of interest" description="Disordered" evidence="9">
    <location>
        <begin position="742"/>
        <end position="826"/>
    </location>
</feature>
<dbReference type="Proteomes" id="UP000320475">
    <property type="component" value="Unassembled WGS sequence"/>
</dbReference>
<evidence type="ECO:0000256" key="6">
    <source>
        <dbReference type="ARBA" id="ARBA00022884"/>
    </source>
</evidence>
<dbReference type="SMART" id="SM00847">
    <property type="entry name" value="HA2"/>
    <property type="match status" value="1"/>
</dbReference>
<protein>
    <recommendedName>
        <fullName evidence="1">RNA helicase</fullName>
        <ecNumber evidence="1">3.6.4.13</ecNumber>
    </recommendedName>
</protein>
<feature type="zinc finger region" description="C3H1-type" evidence="8">
    <location>
        <begin position="294"/>
        <end position="321"/>
    </location>
</feature>
<feature type="domain" description="Helicase C-terminal" evidence="14">
    <location>
        <begin position="1203"/>
        <end position="1377"/>
    </location>
</feature>
<dbReference type="Gene3D" id="3.40.50.300">
    <property type="entry name" value="P-loop containing nucleotide triphosphate hydrolases"/>
    <property type="match status" value="2"/>
</dbReference>
<dbReference type="EC" id="3.6.4.13" evidence="1"/>
<dbReference type="GO" id="GO:1990904">
    <property type="term" value="C:ribonucleoprotein complex"/>
    <property type="evidence" value="ECO:0007669"/>
    <property type="project" value="UniProtKB-ARBA"/>
</dbReference>
<feature type="region of interest" description="Disordered" evidence="9">
    <location>
        <begin position="421"/>
        <end position="468"/>
    </location>
</feature>
<dbReference type="InterPro" id="IPR002464">
    <property type="entry name" value="DNA/RNA_helicase_DEAH_CS"/>
</dbReference>
<dbReference type="FunFam" id="1.20.120.1080:FF:000002">
    <property type="entry name" value="Putative ATP-dependent RNA helicase DHX36"/>
    <property type="match status" value="1"/>
</dbReference>
<dbReference type="CDD" id="cd18791">
    <property type="entry name" value="SF2_C_RHA"/>
    <property type="match status" value="1"/>
</dbReference>
<evidence type="ECO:0000256" key="7">
    <source>
        <dbReference type="ARBA" id="ARBA00060772"/>
    </source>
</evidence>
<feature type="compositionally biased region" description="Basic residues" evidence="9">
    <location>
        <begin position="748"/>
        <end position="759"/>
    </location>
</feature>
<dbReference type="SMART" id="SM00591">
    <property type="entry name" value="RWD"/>
    <property type="match status" value="2"/>
</dbReference>
<keyword evidence="8" id="KW-0863">Zinc-finger</keyword>
<keyword evidence="5" id="KW-0067">ATP-binding</keyword>
<gene>
    <name evidence="15" type="ORF">SeLEV6574_g01190</name>
</gene>
<dbReference type="OrthoDB" id="5600252at2759"/>
<feature type="domain" description="RWD" evidence="12">
    <location>
        <begin position="570"/>
        <end position="665"/>
    </location>
</feature>
<dbReference type="Pfam" id="PF04408">
    <property type="entry name" value="WHD_HA2"/>
    <property type="match status" value="1"/>
</dbReference>
<dbReference type="PROSITE" id="PS50103">
    <property type="entry name" value="ZF_C3H1"/>
    <property type="match status" value="1"/>
</dbReference>
<dbReference type="SUPFAM" id="SSF46934">
    <property type="entry name" value="UBA-like"/>
    <property type="match status" value="1"/>
</dbReference>
<keyword evidence="2" id="KW-0547">Nucleotide-binding</keyword>
<dbReference type="InterPro" id="IPR001650">
    <property type="entry name" value="Helicase_C-like"/>
</dbReference>
<feature type="domain" description="Helicase ATP-binding" evidence="13">
    <location>
        <begin position="871"/>
        <end position="1043"/>
    </location>
</feature>
<dbReference type="Pfam" id="PF05773">
    <property type="entry name" value="RWD"/>
    <property type="match status" value="2"/>
</dbReference>
<dbReference type="SMART" id="SM00490">
    <property type="entry name" value="HELICc"/>
    <property type="match status" value="1"/>
</dbReference>
<dbReference type="FunFam" id="3.40.50.300:FF:000526">
    <property type="entry name" value="DExH-box ATP-dependent RNA helicase DExH3"/>
    <property type="match status" value="1"/>
</dbReference>
<keyword evidence="8" id="KW-0479">Metal-binding</keyword>
<dbReference type="GO" id="GO:0008270">
    <property type="term" value="F:zinc ion binding"/>
    <property type="evidence" value="ECO:0007669"/>
    <property type="project" value="UniProtKB-KW"/>
</dbReference>
<proteinExistence type="inferred from homology"/>
<evidence type="ECO:0000256" key="5">
    <source>
        <dbReference type="ARBA" id="ARBA00022840"/>
    </source>
</evidence>
<dbReference type="Gene3D" id="1.20.120.1080">
    <property type="match status" value="1"/>
</dbReference>
<dbReference type="Pfam" id="PF00271">
    <property type="entry name" value="Helicase_C"/>
    <property type="match status" value="1"/>
</dbReference>
<dbReference type="SUPFAM" id="SSF54495">
    <property type="entry name" value="UBC-like"/>
    <property type="match status" value="2"/>
</dbReference>
<evidence type="ECO:0000259" key="10">
    <source>
        <dbReference type="PROSITE" id="PS50030"/>
    </source>
</evidence>
<dbReference type="InterPro" id="IPR027417">
    <property type="entry name" value="P-loop_NTPase"/>
</dbReference>
<comment type="caution">
    <text evidence="15">The sequence shown here is derived from an EMBL/GenBank/DDBJ whole genome shotgun (WGS) entry which is preliminary data.</text>
</comment>
<evidence type="ECO:0000256" key="8">
    <source>
        <dbReference type="PROSITE-ProRule" id="PRU00723"/>
    </source>
</evidence>
<dbReference type="PROSITE" id="PS51194">
    <property type="entry name" value="HELICASE_CTER"/>
    <property type="match status" value="1"/>
</dbReference>
<dbReference type="PROSITE" id="PS51192">
    <property type="entry name" value="HELICASE_ATP_BIND_1"/>
    <property type="match status" value="1"/>
</dbReference>
<dbReference type="GO" id="GO:0016787">
    <property type="term" value="F:hydrolase activity"/>
    <property type="evidence" value="ECO:0007669"/>
    <property type="project" value="UniProtKB-KW"/>
</dbReference>
<feature type="compositionally biased region" description="Acidic residues" evidence="9">
    <location>
        <begin position="711"/>
        <end position="728"/>
    </location>
</feature>
<dbReference type="Pfam" id="PF07717">
    <property type="entry name" value="OB_NTP_bind"/>
    <property type="match status" value="1"/>
</dbReference>
<keyword evidence="6" id="KW-0694">RNA-binding</keyword>
<dbReference type="Pfam" id="PF00270">
    <property type="entry name" value="DEAD"/>
    <property type="match status" value="1"/>
</dbReference>
<feature type="compositionally biased region" description="Basic and acidic residues" evidence="9">
    <location>
        <begin position="422"/>
        <end position="437"/>
    </location>
</feature>
<dbReference type="Pfam" id="PF21010">
    <property type="entry name" value="HA2_C"/>
    <property type="match status" value="1"/>
</dbReference>
<dbReference type="Pfam" id="PF26026">
    <property type="entry name" value="RNA_hel_CTD"/>
    <property type="match status" value="1"/>
</dbReference>
<evidence type="ECO:0000259" key="11">
    <source>
        <dbReference type="PROSITE" id="PS50103"/>
    </source>
</evidence>
<dbReference type="GO" id="GO:0003724">
    <property type="term" value="F:RNA helicase activity"/>
    <property type="evidence" value="ECO:0007669"/>
    <property type="project" value="UniProtKB-EC"/>
</dbReference>
<dbReference type="EMBL" id="QEAM01000025">
    <property type="protein sequence ID" value="TPX49935.1"/>
    <property type="molecule type" value="Genomic_DNA"/>
</dbReference>
<evidence type="ECO:0000259" key="14">
    <source>
        <dbReference type="PROSITE" id="PS51194"/>
    </source>
</evidence>
<evidence type="ECO:0000256" key="4">
    <source>
        <dbReference type="ARBA" id="ARBA00022806"/>
    </source>
</evidence>
<dbReference type="Gene3D" id="3.10.110.10">
    <property type="entry name" value="Ubiquitin Conjugating Enzyme"/>
    <property type="match status" value="2"/>
</dbReference>
<keyword evidence="8" id="KW-0862">Zinc</keyword>
<dbReference type="SUPFAM" id="SSF52540">
    <property type="entry name" value="P-loop containing nucleoside triphosphate hydrolases"/>
    <property type="match status" value="1"/>
</dbReference>
<dbReference type="InterPro" id="IPR006575">
    <property type="entry name" value="RWD_dom"/>
</dbReference>
<evidence type="ECO:0000256" key="9">
    <source>
        <dbReference type="SAM" id="MobiDB-lite"/>
    </source>
</evidence>
<dbReference type="InterPro" id="IPR048333">
    <property type="entry name" value="HA2_WH"/>
</dbReference>
<dbReference type="CDD" id="cd11605">
    <property type="entry name" value="RWD_DRWD_ELF-like"/>
    <property type="match status" value="2"/>
</dbReference>
<dbReference type="InterPro" id="IPR059023">
    <property type="entry name" value="RNA_hel_CTD"/>
</dbReference>
<reference evidence="15 16" key="1">
    <citation type="journal article" date="2019" name="Sci. Rep.">
        <title>Comparative genomics of chytrid fungi reveal insights into the obligate biotrophic and pathogenic lifestyle of Synchytrium endobioticum.</title>
        <authorList>
            <person name="van de Vossenberg B.T.L.H."/>
            <person name="Warris S."/>
            <person name="Nguyen H.D.T."/>
            <person name="van Gent-Pelzer M.P.E."/>
            <person name="Joly D.L."/>
            <person name="van de Geest H.C."/>
            <person name="Bonants P.J.M."/>
            <person name="Smith D.S."/>
            <person name="Levesque C.A."/>
            <person name="van der Lee T.A.J."/>
        </authorList>
    </citation>
    <scope>NUCLEOTIDE SEQUENCE [LARGE SCALE GENOMIC DNA]</scope>
    <source>
        <strain evidence="15 16">LEV6574</strain>
    </source>
</reference>
<dbReference type="InterPro" id="IPR007502">
    <property type="entry name" value="Helicase-assoc_dom"/>
</dbReference>
<evidence type="ECO:0000259" key="13">
    <source>
        <dbReference type="PROSITE" id="PS51192"/>
    </source>
</evidence>
<comment type="similarity">
    <text evidence="7">Belongs to the DExH box helicase family.</text>
</comment>
<feature type="compositionally biased region" description="Polar residues" evidence="9">
    <location>
        <begin position="178"/>
        <end position="199"/>
    </location>
</feature>
<dbReference type="InterPro" id="IPR009060">
    <property type="entry name" value="UBA-like_sf"/>
</dbReference>
<dbReference type="GO" id="GO:0005524">
    <property type="term" value="F:ATP binding"/>
    <property type="evidence" value="ECO:0007669"/>
    <property type="project" value="UniProtKB-KW"/>
</dbReference>
<dbReference type="InterPro" id="IPR011545">
    <property type="entry name" value="DEAD/DEAH_box_helicase_dom"/>
</dbReference>
<organism evidence="15 16">
    <name type="scientific">Synchytrium endobioticum</name>
    <dbReference type="NCBI Taxonomy" id="286115"/>
    <lineage>
        <taxon>Eukaryota</taxon>
        <taxon>Fungi</taxon>
        <taxon>Fungi incertae sedis</taxon>
        <taxon>Chytridiomycota</taxon>
        <taxon>Chytridiomycota incertae sedis</taxon>
        <taxon>Chytridiomycetes</taxon>
        <taxon>Synchytriales</taxon>
        <taxon>Synchytriaceae</taxon>
        <taxon>Synchytrium</taxon>
    </lineage>
</organism>
<evidence type="ECO:0000259" key="12">
    <source>
        <dbReference type="PROSITE" id="PS50908"/>
    </source>
</evidence>
<evidence type="ECO:0000313" key="15">
    <source>
        <dbReference type="EMBL" id="TPX49935.1"/>
    </source>
</evidence>
<feature type="region of interest" description="Disordered" evidence="9">
    <location>
        <begin position="171"/>
        <end position="200"/>
    </location>
</feature>
<dbReference type="PANTHER" id="PTHR18934">
    <property type="entry name" value="ATP-DEPENDENT RNA HELICASE"/>
    <property type="match status" value="1"/>
</dbReference>
<dbReference type="PANTHER" id="PTHR18934:SF145">
    <property type="entry name" value="ATP-DEPENDENT RNA HELICASE DHX57-RELATED"/>
    <property type="match status" value="1"/>
</dbReference>
<dbReference type="CDD" id="cd17917">
    <property type="entry name" value="DEXHc_RHA-like"/>
    <property type="match status" value="1"/>
</dbReference>
<feature type="region of interest" description="Disordered" evidence="9">
    <location>
        <begin position="1162"/>
        <end position="1206"/>
    </location>
</feature>
<name>A0A507DF31_9FUNG</name>
<evidence type="ECO:0000256" key="1">
    <source>
        <dbReference type="ARBA" id="ARBA00012552"/>
    </source>
</evidence>
<feature type="compositionally biased region" description="Basic and acidic residues" evidence="9">
    <location>
        <begin position="445"/>
        <end position="454"/>
    </location>
</feature>
<feature type="compositionally biased region" description="Basic and acidic residues" evidence="9">
    <location>
        <begin position="1184"/>
        <end position="1196"/>
    </location>
</feature>
<sequence>MARSYKKNESKKRPDKRDPSPKGYKARRKGSGKSFLDDVRADSQAKAGMRFGKSKWSKATSDMDKEASAILRKSKRKAGKNTDITPFLKISKDMLNRIKHVVAEYHAASRFLGQMEDDDDELDLGEMEEIQGDDESDQSSDSSADEEFDINLGDDELIAAYDAFVISDREDNGPRISASGSDPLQSELSSTQPESTQAGTVDMESLEWLKSIGVSTAISTDALIKHSNSRFDALAEIFQHALKLDETVIKVPDEVDVEAIREEEAMVLDSVYGGKFKRSWDVWEVETTFKIPVPNKKDVCRSFKLGNCRFGVSCKKLHISSGSTTLRLQFQLGSSYPFKAPLIIIQETGAPKIPVSSRIALNLKLCELANTEWLNSPMVSNAVEWLASSNVLEVFAKAPGDEKVAAVLNYCPVAVDSLGAKPAKDTKKGPRSNDKSARAQSSKALVERNNKADSRPSMQSKDTADTKSPASFTFIHNKLSSEALPSSSHSQNASPNVADQKRFITNSFNNEDLKWLNDIGFSFEACKHALEAASQDKLEALLWLFNTVLNQKHLSTLHQADNDFATMQEDEAIILESLFEANFTRIGDIWKIRLETFVTFDLELFLSERYPLDRVLVVLREPSSKLKSDARLALNLRLQELANSWIGQPCIHKIGEFLLTDEARLLVHDVPSRYKIKEKDISNNLAELEAASISACRQTEVKGKSPVVVESSEEMDDDDEHSYPDEEDDYEDIYDAFEDDFVIDNKPGKNKNPRDRKKATNSNVAQVTNDSASDTMSKATDNNLPSHGGTGERTSENTTKPSLHHGDWQNSFVFKPQPSRQQKAPLSEAAIKQVSVRLLNRYKSIIKSAKYERMQLQREQLPAFALQSEIISTIEKNRITVLSGETGCGKTTQVPQFIFDDYVKRSEGGRCKILITQPRRISAIGVAERVATERASKLGDTVGYQIRQECRKSAETRILYCTVGILLRRLECGAANDEDGIDDVSHIFVDEVHERSIDSDFLIMVLKELLKIRKDVKLILMSATLNAELFRTYFGGPDAVPLFHIPGRTFPVETLYLEDALALTHYIPNAEFTRKPVVLPVAGSASGPLSRNKKQGAQMVVPVEERPDEDLSAEALHKRYPKLDKRGVNALMLMNTEKIQYPLIEALIEWMVHQLIGGNINHVPGAGRGGGGTNKRLGRGGGRKSHETDRYHDDSKGTNATPPVDATTIKQNRGILVFLPGYDEISVLSEVLIANPFIRTSTANGKYVLPVHGLLSSEQQGRAFARPPENEPIVKIIIATNVAETSITIDDIVYVIDSGKMKETRWDPNKGMASLEECWVSKANASQRCGRAGRVTSGTCFHLFTSHRFNHQFASQQEPEIKRTPLEQLCLRVKVLPFLEGRIDSIIAKVIEAPSPDAVSAAITTLRTIRALNKDETLTPLGFHLAKLPVDVRIGKLILFGSIFGCLDKILTIAAIMSHQSPFVAPFEKRKLAGERKREFALGSSDHLTMLVAYEEWQRLKKAGKYANEKDFLFYYFLSGKTLSMIAGIKRQLVELLSEIGFAPPNLYSRDMERRGGRFGDGVAEVLRDTEYVKRSDSTELVKAVLVAGLYPNVAKIGKNSGTVTVRGNEEAHLHPSSVNWREPLRTSFLIFLEKVRTSQVFIRDSTCVSPYALAFFGGKLTLGKAHQLNMDDGWIRFLAIKKVSATLEAARSALDELLARKIEMPRLEITSIKLIDVIVQLVTTNA</sequence>
<keyword evidence="3" id="KW-0378">Hydrolase</keyword>
<feature type="compositionally biased region" description="Polar residues" evidence="9">
    <location>
        <begin position="808"/>
        <end position="824"/>
    </location>
</feature>
<dbReference type="VEuPathDB" id="FungiDB:SeMB42_g01483"/>
<feature type="domain" description="UBA" evidence="10">
    <location>
        <begin position="507"/>
        <end position="547"/>
    </location>
</feature>
<dbReference type="GO" id="GO:0003723">
    <property type="term" value="F:RNA binding"/>
    <property type="evidence" value="ECO:0007669"/>
    <property type="project" value="UniProtKB-KW"/>
</dbReference>
<dbReference type="InterPro" id="IPR016135">
    <property type="entry name" value="UBQ-conjugating_enzyme/RWD"/>
</dbReference>
<evidence type="ECO:0000313" key="16">
    <source>
        <dbReference type="Proteomes" id="UP000320475"/>
    </source>
</evidence>
<feature type="domain" description="RWD" evidence="12">
    <location>
        <begin position="263"/>
        <end position="393"/>
    </location>
</feature>
<feature type="region of interest" description="Disordered" evidence="9">
    <location>
        <begin position="1"/>
        <end position="79"/>
    </location>
</feature>
<dbReference type="InterPro" id="IPR000571">
    <property type="entry name" value="Znf_CCCH"/>
</dbReference>
<feature type="domain" description="C3H1-type" evidence="11">
    <location>
        <begin position="294"/>
        <end position="321"/>
    </location>
</feature>
<evidence type="ECO:0000256" key="2">
    <source>
        <dbReference type="ARBA" id="ARBA00022741"/>
    </source>
</evidence>
<dbReference type="PROSITE" id="PS00690">
    <property type="entry name" value="DEAH_ATP_HELICASE"/>
    <property type="match status" value="1"/>
</dbReference>